<dbReference type="RefSeq" id="WP_090507721.1">
    <property type="nucleotide sequence ID" value="NZ_FNWL01000003.1"/>
</dbReference>
<dbReference type="EMBL" id="FNWL01000003">
    <property type="protein sequence ID" value="SEH17029.1"/>
    <property type="molecule type" value="Genomic_DNA"/>
</dbReference>
<dbReference type="Pfam" id="PF24036">
    <property type="entry name" value="DUF7345"/>
    <property type="match status" value="1"/>
</dbReference>
<evidence type="ECO:0000256" key="1">
    <source>
        <dbReference type="SAM" id="MobiDB-lite"/>
    </source>
</evidence>
<feature type="compositionally biased region" description="Acidic residues" evidence="1">
    <location>
        <begin position="194"/>
        <end position="210"/>
    </location>
</feature>
<dbReference type="InterPro" id="IPR055769">
    <property type="entry name" value="DUF7345"/>
</dbReference>
<dbReference type="OrthoDB" id="27885at2157"/>
<dbReference type="Proteomes" id="UP000199112">
    <property type="component" value="Unassembled WGS sequence"/>
</dbReference>
<dbReference type="Pfam" id="PF24034">
    <property type="entry name" value="DUF7343"/>
    <property type="match status" value="1"/>
</dbReference>
<keyword evidence="5" id="KW-1185">Reference proteome</keyword>
<feature type="compositionally biased region" description="Polar residues" evidence="1">
    <location>
        <begin position="263"/>
        <end position="273"/>
    </location>
</feature>
<evidence type="ECO:0000313" key="4">
    <source>
        <dbReference type="EMBL" id="SEH17029.1"/>
    </source>
</evidence>
<feature type="region of interest" description="Disordered" evidence="1">
    <location>
        <begin position="182"/>
        <end position="217"/>
    </location>
</feature>
<accession>A0A1H6G1V3</accession>
<organism evidence="4 5">
    <name type="scientific">Natronorubrum sediminis</name>
    <dbReference type="NCBI Taxonomy" id="640943"/>
    <lineage>
        <taxon>Archaea</taxon>
        <taxon>Methanobacteriati</taxon>
        <taxon>Methanobacteriota</taxon>
        <taxon>Stenosarchaea group</taxon>
        <taxon>Halobacteria</taxon>
        <taxon>Halobacteriales</taxon>
        <taxon>Natrialbaceae</taxon>
        <taxon>Natronorubrum</taxon>
    </lineage>
</organism>
<evidence type="ECO:0000259" key="2">
    <source>
        <dbReference type="Pfam" id="PF24034"/>
    </source>
</evidence>
<feature type="domain" description="DUF7345" evidence="3">
    <location>
        <begin position="57"/>
        <end position="182"/>
    </location>
</feature>
<gene>
    <name evidence="4" type="ORF">SAMN04487967_2930</name>
</gene>
<evidence type="ECO:0008006" key="6">
    <source>
        <dbReference type="Google" id="ProtNLM"/>
    </source>
</evidence>
<sequence length="364" mass="39635">MEAKGLWALFWVLVVAGGAVALVLGASAGAVADTGAAIQESEERQELEDADEVHINVHLAKDETATFEVDYRYHLEDENNSEEAFDELREEIESDPESYTDAEIADWNETRNGDDLEEEVISNENVSVEENSAPRHIGHVEFTFEWDSFATVMVDEIEAGSELSGLTLVDDTSLQINAPDDYVLDDAQPSPDGSETDSVEWDGEETEFGDDEPRVVFIEDDGEEATTTDDDDELPTRWLAVVAALGLLATGGAVGWWLRHGNDSSSAADTSGVSPPPAGGATTSNDTGGPPPELLSNEERVLQLLENRGGRIKQQEVVAELEWTEAKTSQVVGSLREDDEIEVFRIGRENVLAIPDDEDGDEPL</sequence>
<evidence type="ECO:0000259" key="3">
    <source>
        <dbReference type="Pfam" id="PF24036"/>
    </source>
</evidence>
<name>A0A1H6G1V3_9EURY</name>
<feature type="region of interest" description="Disordered" evidence="1">
    <location>
        <begin position="263"/>
        <end position="298"/>
    </location>
</feature>
<reference evidence="5" key="1">
    <citation type="submission" date="2016-10" db="EMBL/GenBank/DDBJ databases">
        <authorList>
            <person name="Varghese N."/>
            <person name="Submissions S."/>
        </authorList>
    </citation>
    <scope>NUCLEOTIDE SEQUENCE [LARGE SCALE GENOMIC DNA]</scope>
    <source>
        <strain evidence="5">CGMCC 1.8981</strain>
    </source>
</reference>
<feature type="domain" description="DUF7343" evidence="2">
    <location>
        <begin position="294"/>
        <end position="355"/>
    </location>
</feature>
<protein>
    <recommendedName>
        <fullName evidence="6">IclR helix-turn-helix domain-containing protein</fullName>
    </recommendedName>
</protein>
<dbReference type="InterPro" id="IPR055767">
    <property type="entry name" value="DUF7343"/>
</dbReference>
<dbReference type="AlphaFoldDB" id="A0A1H6G1V3"/>
<proteinExistence type="predicted"/>
<evidence type="ECO:0000313" key="5">
    <source>
        <dbReference type="Proteomes" id="UP000199112"/>
    </source>
</evidence>